<feature type="transmembrane region" description="Helical" evidence="1">
    <location>
        <begin position="6"/>
        <end position="23"/>
    </location>
</feature>
<dbReference type="AlphaFoldDB" id="E7QRY0"/>
<evidence type="ECO:0000313" key="4">
    <source>
        <dbReference type="Proteomes" id="UP000003751"/>
    </source>
</evidence>
<feature type="transmembrane region" description="Helical" evidence="1">
    <location>
        <begin position="194"/>
        <end position="212"/>
    </location>
</feature>
<keyword evidence="1" id="KW-1133">Transmembrane helix</keyword>
<feature type="transmembrane region" description="Helical" evidence="1">
    <location>
        <begin position="74"/>
        <end position="90"/>
    </location>
</feature>
<dbReference type="Proteomes" id="UP000003751">
    <property type="component" value="Unassembled WGS sequence"/>
</dbReference>
<name>E7QRY0_HALPU</name>
<accession>E7QRY0</accession>
<dbReference type="RefSeq" id="WP_007978599.1">
    <property type="nucleotide sequence ID" value="NZ_AEMG01000006.1"/>
</dbReference>
<keyword evidence="1" id="KW-0472">Membrane</keyword>
<feature type="transmembrane region" description="Helical" evidence="1">
    <location>
        <begin position="224"/>
        <end position="240"/>
    </location>
</feature>
<evidence type="ECO:0000256" key="1">
    <source>
        <dbReference type="SAM" id="Phobius"/>
    </source>
</evidence>
<reference evidence="5" key="3">
    <citation type="submission" date="2016-11" db="EMBL/GenBank/DDBJ databases">
        <authorList>
            <person name="Varghese N."/>
            <person name="Submissions S."/>
        </authorList>
    </citation>
    <scope>NUCLEOTIDE SEQUENCE [LARGE SCALE GENOMIC DNA]</scope>
    <source>
        <strain evidence="5">DX253</strain>
    </source>
</reference>
<sequence length="241" mass="26293">MATMTPLTGVVAVALAVVHVSAGHVRSFRVIPRSYWLSMAGGASVAYVFVHVLPELEGGTILQSVPLLAGFLERHVYLVALVGFALFYGLERLARESGRNADVRPETNASIFWIHIGAFTAYNALIGYLLVHREQPGVVGLALYATAMGLHFVVNDYGFRDHHRETYDRIGRWVLATAVVAGWGIGINTHVDEAVVNTLFAFLAGGVILNVIKEELPEERRSRFWAFAVGAGCYSAILLLV</sequence>
<gene>
    <name evidence="3" type="ORF">SAMN05444342_0707</name>
    <name evidence="2" type="ORF">ZOD2009_07764</name>
</gene>
<dbReference type="eggNOG" id="arCOG10317">
    <property type="taxonomic scope" value="Archaea"/>
</dbReference>
<dbReference type="PATRIC" id="fig|797209.4.peg.1547"/>
<proteinExistence type="predicted"/>
<dbReference type="OrthoDB" id="306050at2157"/>
<organism evidence="2 4">
    <name type="scientific">Haladaptatus paucihalophilus DX253</name>
    <dbReference type="NCBI Taxonomy" id="797209"/>
    <lineage>
        <taxon>Archaea</taxon>
        <taxon>Methanobacteriati</taxon>
        <taxon>Methanobacteriota</taxon>
        <taxon>Stenosarchaea group</taxon>
        <taxon>Halobacteria</taxon>
        <taxon>Halobacteriales</taxon>
        <taxon>Haladaptataceae</taxon>
        <taxon>Haladaptatus</taxon>
    </lineage>
</organism>
<dbReference type="STRING" id="797209.GCA_000376445_00233"/>
<dbReference type="EMBL" id="FRAN01000001">
    <property type="protein sequence ID" value="SHK13662.1"/>
    <property type="molecule type" value="Genomic_DNA"/>
</dbReference>
<evidence type="ECO:0008006" key="6">
    <source>
        <dbReference type="Google" id="ProtNLM"/>
    </source>
</evidence>
<feature type="transmembrane region" description="Helical" evidence="1">
    <location>
        <begin position="137"/>
        <end position="158"/>
    </location>
</feature>
<evidence type="ECO:0000313" key="2">
    <source>
        <dbReference type="EMBL" id="EFW92749.1"/>
    </source>
</evidence>
<reference evidence="3" key="2">
    <citation type="submission" date="2016-11" db="EMBL/GenBank/DDBJ databases">
        <authorList>
            <person name="Jaros S."/>
            <person name="Januszkiewicz K."/>
            <person name="Wedrychowicz H."/>
        </authorList>
    </citation>
    <scope>NUCLEOTIDE SEQUENCE [LARGE SCALE GENOMIC DNA]</scope>
    <source>
        <strain evidence="3">DX253</strain>
    </source>
</reference>
<reference evidence="2 4" key="1">
    <citation type="journal article" date="2014" name="ISME J.">
        <title>Trehalose/2-sulfotrehalose biosynthesis and glycine-betaine uptake are widely spread mechanisms for osmoadaptation in the Halobacteriales.</title>
        <authorList>
            <person name="Youssef N.H."/>
            <person name="Savage-Ashlock K.N."/>
            <person name="McCully A.L."/>
            <person name="Luedtke B."/>
            <person name="Shaw E.I."/>
            <person name="Hoff W.D."/>
            <person name="Elshahed M.S."/>
        </authorList>
    </citation>
    <scope>NUCLEOTIDE SEQUENCE [LARGE SCALE GENOMIC DNA]</scope>
    <source>
        <strain evidence="2 4">DX253</strain>
    </source>
</reference>
<feature type="transmembrane region" description="Helical" evidence="1">
    <location>
        <begin position="111"/>
        <end position="131"/>
    </location>
</feature>
<dbReference type="Proteomes" id="UP000184203">
    <property type="component" value="Unassembled WGS sequence"/>
</dbReference>
<evidence type="ECO:0000313" key="5">
    <source>
        <dbReference type="Proteomes" id="UP000184203"/>
    </source>
</evidence>
<feature type="transmembrane region" description="Helical" evidence="1">
    <location>
        <begin position="170"/>
        <end position="188"/>
    </location>
</feature>
<feature type="transmembrane region" description="Helical" evidence="1">
    <location>
        <begin position="35"/>
        <end position="54"/>
    </location>
</feature>
<keyword evidence="5" id="KW-1185">Reference proteome</keyword>
<keyword evidence="1" id="KW-0812">Transmembrane</keyword>
<protein>
    <recommendedName>
        <fullName evidence="6">ZIP Zinc transporter</fullName>
    </recommendedName>
</protein>
<evidence type="ECO:0000313" key="3">
    <source>
        <dbReference type="EMBL" id="SHK13662.1"/>
    </source>
</evidence>
<dbReference type="EMBL" id="AEMG01000006">
    <property type="protein sequence ID" value="EFW92749.1"/>
    <property type="molecule type" value="Genomic_DNA"/>
</dbReference>